<dbReference type="SUPFAM" id="SSF158504">
    <property type="entry name" value="BH2638-like"/>
    <property type="match status" value="1"/>
</dbReference>
<evidence type="ECO:0000313" key="1">
    <source>
        <dbReference type="EMBL" id="ASK63627.1"/>
    </source>
</evidence>
<protein>
    <submittedName>
        <fullName evidence="1">Uncharacterized protein</fullName>
    </submittedName>
</protein>
<proteinExistence type="predicted"/>
<dbReference type="InterPro" id="IPR007920">
    <property type="entry name" value="UPF0223"/>
</dbReference>
<reference evidence="1 2" key="1">
    <citation type="submission" date="2017-07" db="EMBL/GenBank/DDBJ databases">
        <title>Virgibacillus sp. LM2416.</title>
        <authorList>
            <person name="Tak E.J."/>
            <person name="Bae J.-W."/>
        </authorList>
    </citation>
    <scope>NUCLEOTIDE SEQUENCE [LARGE SCALE GENOMIC DNA]</scope>
    <source>
        <strain evidence="1 2">LM2416</strain>
    </source>
</reference>
<dbReference type="Proteomes" id="UP000198312">
    <property type="component" value="Chromosome"/>
</dbReference>
<evidence type="ECO:0000313" key="2">
    <source>
        <dbReference type="Proteomes" id="UP000198312"/>
    </source>
</evidence>
<dbReference type="OrthoDB" id="1649074at2"/>
<dbReference type="KEGG" id="vil:CFK37_16410"/>
<dbReference type="Pfam" id="PF05256">
    <property type="entry name" value="UPF0223"/>
    <property type="match status" value="1"/>
</dbReference>
<name>A0A220U681_9BACI</name>
<dbReference type="RefSeq" id="WP_089062886.1">
    <property type="nucleotide sequence ID" value="NZ_CP022315.1"/>
</dbReference>
<accession>A0A220U681</accession>
<dbReference type="InterPro" id="IPR023324">
    <property type="entry name" value="BH2638-like_sf"/>
</dbReference>
<dbReference type="PIRSF" id="PIRSF037260">
    <property type="entry name" value="UPF0223"/>
    <property type="match status" value="1"/>
</dbReference>
<dbReference type="Gene3D" id="1.10.220.80">
    <property type="entry name" value="BH2638-like"/>
    <property type="match status" value="1"/>
</dbReference>
<dbReference type="EMBL" id="CP022315">
    <property type="protein sequence ID" value="ASK63627.1"/>
    <property type="molecule type" value="Genomic_DNA"/>
</dbReference>
<dbReference type="NCBIfam" id="NF003353">
    <property type="entry name" value="PRK04387.1"/>
    <property type="match status" value="1"/>
</dbReference>
<organism evidence="1 2">
    <name type="scientific">Virgibacillus phasianinus</name>
    <dbReference type="NCBI Taxonomy" id="2017483"/>
    <lineage>
        <taxon>Bacteria</taxon>
        <taxon>Bacillati</taxon>
        <taxon>Bacillota</taxon>
        <taxon>Bacilli</taxon>
        <taxon>Bacillales</taxon>
        <taxon>Bacillaceae</taxon>
        <taxon>Virgibacillus</taxon>
    </lineage>
</organism>
<sequence length="82" mass="10071">MDYHYPLNELWSRLEIIDVVHFFTTIEKYYERSADDYEILQSYKRFKEIVPSKGEEKTYFKEFEMASGYKVFPVIKQAREQQ</sequence>
<gene>
    <name evidence="1" type="ORF">CFK37_16410</name>
</gene>
<keyword evidence="2" id="KW-1185">Reference proteome</keyword>
<dbReference type="AlphaFoldDB" id="A0A220U681"/>